<comment type="caution">
    <text evidence="1">The sequence shown here is derived from an EMBL/GenBank/DDBJ whole genome shotgun (WGS) entry which is preliminary data.</text>
</comment>
<gene>
    <name evidence="1" type="ORF">Patl1_17896</name>
</gene>
<proteinExistence type="predicted"/>
<dbReference type="EMBL" id="CM047898">
    <property type="protein sequence ID" value="KAJ0104785.1"/>
    <property type="molecule type" value="Genomic_DNA"/>
</dbReference>
<accession>A0ACC1BY20</accession>
<protein>
    <submittedName>
        <fullName evidence="1">Uncharacterized protein</fullName>
    </submittedName>
</protein>
<name>A0ACC1BY20_9ROSI</name>
<keyword evidence="2" id="KW-1185">Reference proteome</keyword>
<organism evidence="1 2">
    <name type="scientific">Pistacia atlantica</name>
    <dbReference type="NCBI Taxonomy" id="434234"/>
    <lineage>
        <taxon>Eukaryota</taxon>
        <taxon>Viridiplantae</taxon>
        <taxon>Streptophyta</taxon>
        <taxon>Embryophyta</taxon>
        <taxon>Tracheophyta</taxon>
        <taxon>Spermatophyta</taxon>
        <taxon>Magnoliopsida</taxon>
        <taxon>eudicotyledons</taxon>
        <taxon>Gunneridae</taxon>
        <taxon>Pentapetalae</taxon>
        <taxon>rosids</taxon>
        <taxon>malvids</taxon>
        <taxon>Sapindales</taxon>
        <taxon>Anacardiaceae</taxon>
        <taxon>Pistacia</taxon>
    </lineage>
</organism>
<reference evidence="2" key="1">
    <citation type="journal article" date="2023" name="G3 (Bethesda)">
        <title>Genome assembly and association tests identify interacting loci associated with vigor, precocity, and sex in interspecific pistachio rootstocks.</title>
        <authorList>
            <person name="Palmer W."/>
            <person name="Jacygrad E."/>
            <person name="Sagayaradj S."/>
            <person name="Cavanaugh K."/>
            <person name="Han R."/>
            <person name="Bertier L."/>
            <person name="Beede B."/>
            <person name="Kafkas S."/>
            <person name="Golino D."/>
            <person name="Preece J."/>
            <person name="Michelmore R."/>
        </authorList>
    </citation>
    <scope>NUCLEOTIDE SEQUENCE [LARGE SCALE GENOMIC DNA]</scope>
</reference>
<dbReference type="Proteomes" id="UP001164250">
    <property type="component" value="Chromosome 2"/>
</dbReference>
<evidence type="ECO:0000313" key="1">
    <source>
        <dbReference type="EMBL" id="KAJ0104785.1"/>
    </source>
</evidence>
<evidence type="ECO:0000313" key="2">
    <source>
        <dbReference type="Proteomes" id="UP001164250"/>
    </source>
</evidence>
<sequence length="305" mass="34264">MEHHTTHHKRIIAATPDPNRSMDPTLKKQPNKTNISSKTSHSTTQKNPDSSTSSKPFYYMTNSFSRLNLYHNKARTSQKHIKNPPTKDIHLQAKAMAVSADSDSSNFLRIKPSKLMQPQQRAAPRNEKDSRIKEEASKEVMKKSSKGGPLNSKKKEVHKEDVDCKELVLVKDKDVKNLLHEGHDVKRVSVSLGRRRSFCGSQVELAGVLANCGVKVVSVDMPPFMQIHAVDFARKTHDSLEKFTAKTLALTLKKEFDGVYGPAWHCIVGTSFGSFVTHSVGGFLYFSMDQKLYILLFKTTVQKAE</sequence>